<dbReference type="AlphaFoldDB" id="A0AAN7RWI7"/>
<comment type="caution">
    <text evidence="2">The sequence shown here is derived from an EMBL/GenBank/DDBJ whole genome shotgun (WGS) entry which is preliminary data.</text>
</comment>
<evidence type="ECO:0000313" key="2">
    <source>
        <dbReference type="EMBL" id="KAK4819215.1"/>
    </source>
</evidence>
<dbReference type="Proteomes" id="UP001333110">
    <property type="component" value="Unassembled WGS sequence"/>
</dbReference>
<dbReference type="EMBL" id="JAUNZN010000007">
    <property type="protein sequence ID" value="KAK4819215.1"/>
    <property type="molecule type" value="Genomic_DNA"/>
</dbReference>
<gene>
    <name evidence="2" type="ORF">QYF61_027045</name>
</gene>
<reference evidence="2 3" key="1">
    <citation type="journal article" date="2023" name="J. Hered.">
        <title>Chromosome-level genome of the wood stork (Mycteria americana) provides insight into avian chromosome evolution.</title>
        <authorList>
            <person name="Flamio R. Jr."/>
            <person name="Ramstad K.M."/>
        </authorList>
    </citation>
    <scope>NUCLEOTIDE SEQUENCE [LARGE SCALE GENOMIC DNA]</scope>
    <source>
        <strain evidence="2">JAX WOST 10</strain>
    </source>
</reference>
<keyword evidence="3" id="KW-1185">Reference proteome</keyword>
<evidence type="ECO:0000256" key="1">
    <source>
        <dbReference type="SAM" id="MobiDB-lite"/>
    </source>
</evidence>
<proteinExistence type="predicted"/>
<accession>A0AAN7RWI7</accession>
<organism evidence="2 3">
    <name type="scientific">Mycteria americana</name>
    <name type="common">Wood stork</name>
    <dbReference type="NCBI Taxonomy" id="33587"/>
    <lineage>
        <taxon>Eukaryota</taxon>
        <taxon>Metazoa</taxon>
        <taxon>Chordata</taxon>
        <taxon>Craniata</taxon>
        <taxon>Vertebrata</taxon>
        <taxon>Euteleostomi</taxon>
        <taxon>Archelosauria</taxon>
        <taxon>Archosauria</taxon>
        <taxon>Dinosauria</taxon>
        <taxon>Saurischia</taxon>
        <taxon>Theropoda</taxon>
        <taxon>Coelurosauria</taxon>
        <taxon>Aves</taxon>
        <taxon>Neognathae</taxon>
        <taxon>Neoaves</taxon>
        <taxon>Aequornithes</taxon>
        <taxon>Ciconiiformes</taxon>
        <taxon>Ciconiidae</taxon>
        <taxon>Mycteria</taxon>
    </lineage>
</organism>
<protein>
    <submittedName>
        <fullName evidence="2">Uncharacterized protein</fullName>
    </submittedName>
</protein>
<sequence>MLISGAKARLMQSLWSSSLRHFSAPAQGSGQHPFEPFLSNSDQHFRDTSCGPGTASHGHAGPVDGAPPRPKVGCRRPCRCIGAIRQPRCRSGTPCPGACRAVTALNPVQKQFRCPADPLHVYQAKQSQLPQPLLIRLLLQTLHQLCCPSLDTLQHLNVPLVVGAPKLNTVFEVWPHQCRVQGHDHFPSPAGHAIFDTSQDAIGFLGHLGTLLAHIQVAVNQHSQVLLCLAAFQPLFPKPVALHGVAVAQVQDLALGLVEPHTIGPSPLIQPVQVPLQSLLPLEQINTPAQFGVICKLTEGALDPFIQIIDKDIKQDCPQHRALGNTACDRPPTGVNSIHHHSLGPAIQTVLYPAKSTPIQAMSSQFLQESAVGNCVKGFTEV</sequence>
<feature type="region of interest" description="Disordered" evidence="1">
    <location>
        <begin position="48"/>
        <end position="70"/>
    </location>
</feature>
<name>A0AAN7RWI7_MYCAM</name>
<evidence type="ECO:0000313" key="3">
    <source>
        <dbReference type="Proteomes" id="UP001333110"/>
    </source>
</evidence>